<evidence type="ECO:0000256" key="5">
    <source>
        <dbReference type="ARBA" id="ARBA00022679"/>
    </source>
</evidence>
<dbReference type="SUPFAM" id="SSF55874">
    <property type="entry name" value="ATPase domain of HSP90 chaperone/DNA topoisomerase II/histidine kinase"/>
    <property type="match status" value="2"/>
</dbReference>
<dbReference type="PROSITE" id="PS50885">
    <property type="entry name" value="HAMP"/>
    <property type="match status" value="1"/>
</dbReference>
<dbReference type="SMART" id="SM00448">
    <property type="entry name" value="REC"/>
    <property type="match status" value="1"/>
</dbReference>
<dbReference type="InterPro" id="IPR050956">
    <property type="entry name" value="2C_system_His_kinase"/>
</dbReference>
<feature type="compositionally biased region" description="Polar residues" evidence="15">
    <location>
        <begin position="388"/>
        <end position="401"/>
    </location>
</feature>
<dbReference type="EC" id="2.7.13.3" evidence="3"/>
<dbReference type="FunFam" id="1.10.287.130:FF:000004">
    <property type="entry name" value="Ethylene receptor 1"/>
    <property type="match status" value="1"/>
</dbReference>
<evidence type="ECO:0000259" key="19">
    <source>
        <dbReference type="PROSITE" id="PS50885"/>
    </source>
</evidence>
<dbReference type="FunFam" id="3.40.50.2300:FF:000289">
    <property type="entry name" value="Osmosensing histidine protein kinase SLN1"/>
    <property type="match status" value="1"/>
</dbReference>
<dbReference type="InterPro" id="IPR004358">
    <property type="entry name" value="Sig_transdc_His_kin-like_C"/>
</dbReference>
<feature type="region of interest" description="Disordered" evidence="15">
    <location>
        <begin position="721"/>
        <end position="748"/>
    </location>
</feature>
<dbReference type="Gene3D" id="1.10.287.130">
    <property type="match status" value="1"/>
</dbReference>
<feature type="domain" description="Histidine kinase" evidence="17">
    <location>
        <begin position="544"/>
        <end position="876"/>
    </location>
</feature>
<accession>Q753M8</accession>
<dbReference type="InterPro" id="IPR011006">
    <property type="entry name" value="CheY-like_superfamily"/>
</dbReference>
<dbReference type="SMART" id="SM00388">
    <property type="entry name" value="HisKA"/>
    <property type="match status" value="1"/>
</dbReference>
<dbReference type="Pfam" id="PF00072">
    <property type="entry name" value="Response_reg"/>
    <property type="match status" value="1"/>
</dbReference>
<dbReference type="CDD" id="cd06225">
    <property type="entry name" value="HAMP"/>
    <property type="match status" value="1"/>
</dbReference>
<evidence type="ECO:0000256" key="1">
    <source>
        <dbReference type="ARBA" id="ARBA00000085"/>
    </source>
</evidence>
<dbReference type="SUPFAM" id="SSF52172">
    <property type="entry name" value="CheY-like"/>
    <property type="match status" value="1"/>
</dbReference>
<feature type="modified residue" description="4-aspartylphosphate" evidence="14">
    <location>
        <position position="1032"/>
    </location>
</feature>
<feature type="domain" description="Response regulatory" evidence="18">
    <location>
        <begin position="977"/>
        <end position="1098"/>
    </location>
</feature>
<dbReference type="FunCoup" id="Q753M8">
    <property type="interactions" value="208"/>
</dbReference>
<keyword evidence="7" id="KW-0547">Nucleotide-binding</keyword>
<keyword evidence="11" id="KW-0902">Two-component regulatory system</keyword>
<dbReference type="InterPro" id="IPR001789">
    <property type="entry name" value="Sig_transdc_resp-reg_receiver"/>
</dbReference>
<evidence type="ECO:0000256" key="8">
    <source>
        <dbReference type="ARBA" id="ARBA00022777"/>
    </source>
</evidence>
<dbReference type="Gene3D" id="3.40.50.2300">
    <property type="match status" value="1"/>
</dbReference>
<dbReference type="RefSeq" id="NP_985831.2">
    <property type="nucleotide sequence ID" value="NM_211186.2"/>
</dbReference>
<feature type="compositionally biased region" description="Basic and acidic residues" evidence="15">
    <location>
        <begin position="736"/>
        <end position="745"/>
    </location>
</feature>
<dbReference type="GO" id="GO:0005886">
    <property type="term" value="C:plasma membrane"/>
    <property type="evidence" value="ECO:0007669"/>
    <property type="project" value="UniProtKB-ARBA"/>
</dbReference>
<evidence type="ECO:0000256" key="9">
    <source>
        <dbReference type="ARBA" id="ARBA00022840"/>
    </source>
</evidence>
<dbReference type="CDD" id="cd00082">
    <property type="entry name" value="HisKA"/>
    <property type="match status" value="1"/>
</dbReference>
<evidence type="ECO:0000256" key="4">
    <source>
        <dbReference type="ARBA" id="ARBA00022553"/>
    </source>
</evidence>
<dbReference type="InterPro" id="IPR003594">
    <property type="entry name" value="HATPase_dom"/>
</dbReference>
<evidence type="ECO:0000256" key="3">
    <source>
        <dbReference type="ARBA" id="ARBA00012438"/>
    </source>
</evidence>
<evidence type="ECO:0000259" key="17">
    <source>
        <dbReference type="PROSITE" id="PS50109"/>
    </source>
</evidence>
<dbReference type="PROSITE" id="PS50109">
    <property type="entry name" value="HIS_KIN"/>
    <property type="match status" value="1"/>
</dbReference>
<evidence type="ECO:0000256" key="11">
    <source>
        <dbReference type="ARBA" id="ARBA00023012"/>
    </source>
</evidence>
<name>Q753M8_EREGS</name>
<evidence type="ECO:0000256" key="2">
    <source>
        <dbReference type="ARBA" id="ARBA00004370"/>
    </source>
</evidence>
<dbReference type="InParanoid" id="Q753M8"/>
<dbReference type="InterPro" id="IPR005467">
    <property type="entry name" value="His_kinase_dom"/>
</dbReference>
<keyword evidence="4 14" id="KW-0597">Phosphoprotein</keyword>
<comment type="subcellular location">
    <subcellularLocation>
        <location evidence="2">Membrane</location>
    </subcellularLocation>
</comment>
<dbReference type="PROSITE" id="PS50110">
    <property type="entry name" value="RESPONSE_REGULATORY"/>
    <property type="match status" value="1"/>
</dbReference>
<dbReference type="eggNOG" id="KOG0519">
    <property type="taxonomic scope" value="Eukaryota"/>
</dbReference>
<dbReference type="InterPro" id="IPR036890">
    <property type="entry name" value="HATPase_C_sf"/>
</dbReference>
<feature type="domain" description="HAMP" evidence="19">
    <location>
        <begin position="478"/>
        <end position="511"/>
    </location>
</feature>
<comment type="catalytic activity">
    <reaction evidence="1">
        <text>ATP + protein L-histidine = ADP + protein N-phospho-L-histidine.</text>
        <dbReference type="EC" id="2.7.13.3"/>
    </reaction>
</comment>
<feature type="region of interest" description="Disordered" evidence="15">
    <location>
        <begin position="388"/>
        <end position="410"/>
    </location>
</feature>
<reference evidence="21" key="2">
    <citation type="journal article" date="2013" name="G3 (Bethesda)">
        <title>Genomes of Ashbya fungi isolated from insects reveal four mating-type loci, numerous translocations, lack of transposons, and distinct gene duplications.</title>
        <authorList>
            <person name="Dietrich F.S."/>
            <person name="Voegeli S."/>
            <person name="Kuo S."/>
            <person name="Philippsen P."/>
        </authorList>
    </citation>
    <scope>GENOME REANNOTATION</scope>
    <source>
        <strain evidence="21">ATCC 10895 / CBS 109.51 / FGSC 9923 / NRRL Y-1056</strain>
    </source>
</reference>
<dbReference type="Gene3D" id="3.30.565.10">
    <property type="entry name" value="Histidine kinase-like ATPase, C-terminal domain"/>
    <property type="match status" value="1"/>
</dbReference>
<proteinExistence type="predicted"/>
<dbReference type="Proteomes" id="UP000000591">
    <property type="component" value="Chromosome VI"/>
</dbReference>
<feature type="transmembrane region" description="Helical" evidence="16">
    <location>
        <begin position="340"/>
        <end position="364"/>
    </location>
</feature>
<dbReference type="PRINTS" id="PR00344">
    <property type="entry name" value="BCTRLSENSOR"/>
</dbReference>
<protein>
    <recommendedName>
        <fullName evidence="3">histidine kinase</fullName>
        <ecNumber evidence="3">2.7.13.3</ecNumber>
    </recommendedName>
</protein>
<dbReference type="GeneID" id="4622094"/>
<dbReference type="SUPFAM" id="SSF47384">
    <property type="entry name" value="Homodimeric domain of signal transducing histidine kinase"/>
    <property type="match status" value="1"/>
</dbReference>
<evidence type="ECO:0000256" key="7">
    <source>
        <dbReference type="ARBA" id="ARBA00022741"/>
    </source>
</evidence>
<evidence type="ECO:0000313" key="21">
    <source>
        <dbReference type="Proteomes" id="UP000000591"/>
    </source>
</evidence>
<dbReference type="Pfam" id="PF00512">
    <property type="entry name" value="HisKA"/>
    <property type="match status" value="1"/>
</dbReference>
<keyword evidence="13" id="KW-0325">Glycoprotein</keyword>
<dbReference type="EMBL" id="AE016819">
    <property type="protein sequence ID" value="AAS53655.2"/>
    <property type="molecule type" value="Genomic_DNA"/>
</dbReference>
<dbReference type="PANTHER" id="PTHR43719">
    <property type="entry name" value="TWO-COMPONENT HISTIDINE KINASE"/>
    <property type="match status" value="1"/>
</dbReference>
<evidence type="ECO:0000313" key="20">
    <source>
        <dbReference type="EMBL" id="AAS53655.2"/>
    </source>
</evidence>
<gene>
    <name evidence="20" type="ORF">AGOS_AFR284W</name>
</gene>
<dbReference type="GO" id="GO:0007234">
    <property type="term" value="P:osmosensory signaling via phosphorelay pathway"/>
    <property type="evidence" value="ECO:0007669"/>
    <property type="project" value="UniProtKB-ARBA"/>
</dbReference>
<evidence type="ECO:0000256" key="12">
    <source>
        <dbReference type="ARBA" id="ARBA00023136"/>
    </source>
</evidence>
<evidence type="ECO:0000256" key="6">
    <source>
        <dbReference type="ARBA" id="ARBA00022692"/>
    </source>
</evidence>
<organism evidence="20 21">
    <name type="scientific">Eremothecium gossypii (strain ATCC 10895 / CBS 109.51 / FGSC 9923 / NRRL Y-1056)</name>
    <name type="common">Yeast</name>
    <name type="synonym">Ashbya gossypii</name>
    <dbReference type="NCBI Taxonomy" id="284811"/>
    <lineage>
        <taxon>Eukaryota</taxon>
        <taxon>Fungi</taxon>
        <taxon>Dikarya</taxon>
        <taxon>Ascomycota</taxon>
        <taxon>Saccharomycotina</taxon>
        <taxon>Saccharomycetes</taxon>
        <taxon>Saccharomycetales</taxon>
        <taxon>Saccharomycetaceae</taxon>
        <taxon>Eremothecium</taxon>
    </lineage>
</organism>
<dbReference type="CDD" id="cd17546">
    <property type="entry name" value="REC_hyHK_CKI1_RcsC-like"/>
    <property type="match status" value="1"/>
</dbReference>
<keyword evidence="5" id="KW-0808">Transferase</keyword>
<keyword evidence="21" id="KW-1185">Reference proteome</keyword>
<dbReference type="SMART" id="SM00387">
    <property type="entry name" value="HATPase_c"/>
    <property type="match status" value="1"/>
</dbReference>
<dbReference type="OMA" id="WGDSNRI"/>
<keyword evidence="12 16" id="KW-0472">Membrane</keyword>
<dbReference type="KEGG" id="ago:AGOS_AFR284W"/>
<evidence type="ECO:0000256" key="13">
    <source>
        <dbReference type="ARBA" id="ARBA00023180"/>
    </source>
</evidence>
<evidence type="ECO:0000256" key="10">
    <source>
        <dbReference type="ARBA" id="ARBA00022989"/>
    </source>
</evidence>
<dbReference type="InterPro" id="IPR003661">
    <property type="entry name" value="HisK_dim/P_dom"/>
</dbReference>
<sequence length="1103" mass="123264">MRLGYLRKRLAVLKPPFKAGLRTQLTILVCIIALSSLIILACTTGVYFTSNYRTLRADRLHVAARLMSSQVDQSLTLLYYQCNMLSTKDTIQNALSDYRAGNRSAENWIEADKILGGFLERSKTFYIAYLYDEMYQEVLSRWNNDTEGSLAEESLVRLRPLEMDKYEYNEALDVQVETLPYNKTLNLMSMTLPVEASTIIGRGNVVGFLTIVMSADPITAVNDTSVLGESMVSILTGIPNDKGNLVKYRFVFPPGETDRSVTETEYPIKNASFLRDAFLNRSDNYVTSTSSFYHFGALGHDFKKVAVGYSACKFRQLDWVAVVSQDESVFLSPAFKLTKIIIGTVLGVAVFMCIVTFILASWAVKPIVRLQKATEFIAAGRGLRTYNHSGRSSSQNTSIDRSNSRGSDHSLPRELFEKKHHVSPFVTENHAANSGSCSSMSDHERYLHHIARYHDGETSTNILSDHEKGSTSATNWIDTRVPVYRRLFTDELSELTDTFNTMTDELDRQYVVLEDRVRARTKQLEAAKIQAEAANEAKTVFIANISHELRTPLNGILGMTAIAMAEQDQEKIQNSLKLIFRSGELLLHILTELLTFSKNVLKRTKLEERHFSIIDIALQVKSIFGKLAKDQHVKLSIYLMPNAIRTMVLWGDSNRIIQIVMNLVSNALKFTPVDGKVDVRIKLVGEYDSARSEACNFSEVYILPGTEVTNSSVNNIPTVVEEEEKACEEEPTADDTPERKKKDSETVDDADAISISSSVATSYDDAVLHAQLKKIPTFIDLEDSDNNVTMSKLEKPRSWVIVIEVQDTGPGIEPSLHESVFKPFVQGDQTLSRQYGGTGLGLSICRQLATMMKGTMKLESKVGSGSKFTFTVPLQQTGTVKFNDGDTLFEDEFNIFSKKNRKVKFQLNRSGKSRKGKMNNSNGAGSIAESAIESFGKSESEASFGSVRVDRPFLQSTGTATSTRSVPTLSSAESSLRILVAEDNNVNQEVIKRMLHLEGAHNIDLACDGEDAYQKVSALVEQGEHYDLIFMDVQMPRMDGLLTTKLLRQKLHYEYPIVALTAFADDSNIKECLESGMNSFLAKPIKRPMLKKILLEHTSQLKT</sequence>
<dbReference type="InterPro" id="IPR036097">
    <property type="entry name" value="HisK_dim/P_sf"/>
</dbReference>
<evidence type="ECO:0000256" key="14">
    <source>
        <dbReference type="PROSITE-ProRule" id="PRU00169"/>
    </source>
</evidence>
<keyword evidence="8" id="KW-0418">Kinase</keyword>
<evidence type="ECO:0000256" key="15">
    <source>
        <dbReference type="SAM" id="MobiDB-lite"/>
    </source>
</evidence>
<dbReference type="OrthoDB" id="60033at2759"/>
<feature type="compositionally biased region" description="Acidic residues" evidence="15">
    <location>
        <begin position="721"/>
        <end position="735"/>
    </location>
</feature>
<dbReference type="Pfam" id="PF02518">
    <property type="entry name" value="HATPase_c"/>
    <property type="match status" value="1"/>
</dbReference>
<evidence type="ECO:0000256" key="16">
    <source>
        <dbReference type="SAM" id="Phobius"/>
    </source>
</evidence>
<keyword evidence="10 16" id="KW-1133">Transmembrane helix</keyword>
<keyword evidence="6 16" id="KW-0812">Transmembrane</keyword>
<dbReference type="HOGENOM" id="CLU_003731_0_0_1"/>
<evidence type="ECO:0000259" key="18">
    <source>
        <dbReference type="PROSITE" id="PS50110"/>
    </source>
</evidence>
<dbReference type="PANTHER" id="PTHR43719:SF34">
    <property type="entry name" value="TWO-COMPONENT SYSTEM PROTEIN B"/>
    <property type="match status" value="1"/>
</dbReference>
<dbReference type="GO" id="GO:0005524">
    <property type="term" value="F:ATP binding"/>
    <property type="evidence" value="ECO:0007669"/>
    <property type="project" value="UniProtKB-KW"/>
</dbReference>
<dbReference type="AlphaFoldDB" id="Q753M8"/>
<dbReference type="GO" id="GO:0000155">
    <property type="term" value="F:phosphorelay sensor kinase activity"/>
    <property type="evidence" value="ECO:0007669"/>
    <property type="project" value="InterPro"/>
</dbReference>
<dbReference type="InterPro" id="IPR003660">
    <property type="entry name" value="HAMP_dom"/>
</dbReference>
<keyword evidence="9" id="KW-0067">ATP-binding</keyword>
<feature type="transmembrane region" description="Helical" evidence="16">
    <location>
        <begin position="25"/>
        <end position="49"/>
    </location>
</feature>
<dbReference type="STRING" id="284811.Q753M8"/>
<reference evidence="20 21" key="1">
    <citation type="journal article" date="2004" name="Science">
        <title>The Ashbya gossypii genome as a tool for mapping the ancient Saccharomyces cerevisiae genome.</title>
        <authorList>
            <person name="Dietrich F.S."/>
            <person name="Voegeli S."/>
            <person name="Brachat S."/>
            <person name="Lerch A."/>
            <person name="Gates K."/>
            <person name="Steiner S."/>
            <person name="Mohr C."/>
            <person name="Pohlmann R."/>
            <person name="Luedi P."/>
            <person name="Choi S."/>
            <person name="Wing R.A."/>
            <person name="Flavier A."/>
            <person name="Gaffney T.D."/>
            <person name="Philippsen P."/>
        </authorList>
    </citation>
    <scope>NUCLEOTIDE SEQUENCE [LARGE SCALE GENOMIC DNA]</scope>
    <source>
        <strain evidence="21">ATCC 10895 / CBS 109.51 / FGSC 9923 / NRRL Y-1056</strain>
    </source>
</reference>